<comment type="caution">
    <text evidence="2">The sequence shown here is derived from an EMBL/GenBank/DDBJ whole genome shotgun (WGS) entry which is preliminary data.</text>
</comment>
<evidence type="ECO:0000256" key="1">
    <source>
        <dbReference type="SAM" id="MobiDB-lite"/>
    </source>
</evidence>
<accession>A0A4Z2G3I9</accession>
<organism evidence="2 3">
    <name type="scientific">Liparis tanakae</name>
    <name type="common">Tanaka's snailfish</name>
    <dbReference type="NCBI Taxonomy" id="230148"/>
    <lineage>
        <taxon>Eukaryota</taxon>
        <taxon>Metazoa</taxon>
        <taxon>Chordata</taxon>
        <taxon>Craniata</taxon>
        <taxon>Vertebrata</taxon>
        <taxon>Euteleostomi</taxon>
        <taxon>Actinopterygii</taxon>
        <taxon>Neopterygii</taxon>
        <taxon>Teleostei</taxon>
        <taxon>Neoteleostei</taxon>
        <taxon>Acanthomorphata</taxon>
        <taxon>Eupercaria</taxon>
        <taxon>Perciformes</taxon>
        <taxon>Cottioidei</taxon>
        <taxon>Cottales</taxon>
        <taxon>Liparidae</taxon>
        <taxon>Liparis</taxon>
    </lineage>
</organism>
<feature type="compositionally biased region" description="Basic and acidic residues" evidence="1">
    <location>
        <begin position="113"/>
        <end position="123"/>
    </location>
</feature>
<protein>
    <submittedName>
        <fullName evidence="2">Uncharacterized protein</fullName>
    </submittedName>
</protein>
<evidence type="ECO:0000313" key="2">
    <source>
        <dbReference type="EMBL" id="TNN48099.1"/>
    </source>
</evidence>
<name>A0A4Z2G3I9_9TELE</name>
<dbReference type="Proteomes" id="UP000314294">
    <property type="component" value="Unassembled WGS sequence"/>
</dbReference>
<sequence length="123" mass="13857">MDATGLCRGCRASRCGMTRNIWFLFSCMGAPQAGRFTGRTRGRQERKIEGRQADAGESPEEQVYKTRVPAGEDKDEICIRPVCPSTDRVPRCRPPSGHLNHDGRRTTKVLTRRPSDNLRRANI</sequence>
<keyword evidence="3" id="KW-1185">Reference proteome</keyword>
<gene>
    <name evidence="2" type="ORF">EYF80_041724</name>
</gene>
<dbReference type="AlphaFoldDB" id="A0A4Z2G3I9"/>
<reference evidence="2 3" key="1">
    <citation type="submission" date="2019-03" db="EMBL/GenBank/DDBJ databases">
        <title>First draft genome of Liparis tanakae, snailfish: a comprehensive survey of snailfish specific genes.</title>
        <authorList>
            <person name="Kim W."/>
            <person name="Song I."/>
            <person name="Jeong J.-H."/>
            <person name="Kim D."/>
            <person name="Kim S."/>
            <person name="Ryu S."/>
            <person name="Song J.Y."/>
            <person name="Lee S.K."/>
        </authorList>
    </citation>
    <scope>NUCLEOTIDE SEQUENCE [LARGE SCALE GENOMIC DNA]</scope>
    <source>
        <tissue evidence="2">Muscle</tissue>
    </source>
</reference>
<dbReference type="OrthoDB" id="10594003at2759"/>
<feature type="compositionally biased region" description="Basic and acidic residues" evidence="1">
    <location>
        <begin position="42"/>
        <end position="54"/>
    </location>
</feature>
<evidence type="ECO:0000313" key="3">
    <source>
        <dbReference type="Proteomes" id="UP000314294"/>
    </source>
</evidence>
<feature type="region of interest" description="Disordered" evidence="1">
    <location>
        <begin position="34"/>
        <end position="62"/>
    </location>
</feature>
<dbReference type="EMBL" id="SRLO01000711">
    <property type="protein sequence ID" value="TNN48099.1"/>
    <property type="molecule type" value="Genomic_DNA"/>
</dbReference>
<feature type="region of interest" description="Disordered" evidence="1">
    <location>
        <begin position="88"/>
        <end position="123"/>
    </location>
</feature>
<proteinExistence type="predicted"/>